<dbReference type="EMBL" id="JNFQ01000002">
    <property type="protein sequence ID" value="KFG72437.1"/>
    <property type="molecule type" value="Genomic_DNA"/>
</dbReference>
<dbReference type="HOGENOM" id="CLU_1446912_0_0_11"/>
<comment type="caution">
    <text evidence="1">The sequence shown here is derived from an EMBL/GenBank/DDBJ whole genome shotgun (WGS) entry which is preliminary data.</text>
</comment>
<dbReference type="Proteomes" id="UP000029095">
    <property type="component" value="Unassembled WGS sequence"/>
</dbReference>
<sequence>MDDAAFQQLLLREEDLEESFYGEEPSAAYDPAFVSGDESGRAIVDLTNMLTHGTHPGTVHHASALFTNVVGSVVFHHVAQFAPGTCRQIYRELFDAVHACAQYRMELNDGVQLDISRVDLGPVELGDGGFLVRWLSTVDHFRIETAWVIVATGDVLTFVNARVPDESEIQRLARIAVDRVAELTGAS</sequence>
<evidence type="ECO:0000313" key="1">
    <source>
        <dbReference type="EMBL" id="KFG72437.1"/>
    </source>
</evidence>
<proteinExistence type="predicted"/>
<accession>A0A086MU69</accession>
<name>A0A086MU69_9ACTN</name>
<keyword evidence="2" id="KW-1185">Reference proteome</keyword>
<dbReference type="AlphaFoldDB" id="A0A086MU69"/>
<protein>
    <submittedName>
        <fullName evidence="1">Uncharacterized protein</fullName>
    </submittedName>
</protein>
<organism evidence="1 2">
    <name type="scientific">Streptomyces mutabilis</name>
    <dbReference type="NCBI Taxonomy" id="67332"/>
    <lineage>
        <taxon>Bacteria</taxon>
        <taxon>Bacillati</taxon>
        <taxon>Actinomycetota</taxon>
        <taxon>Actinomycetes</taxon>
        <taxon>Kitasatosporales</taxon>
        <taxon>Streptomycetaceae</taxon>
        <taxon>Streptomyces</taxon>
    </lineage>
</organism>
<gene>
    <name evidence="1" type="ORF">FM21_16065</name>
</gene>
<evidence type="ECO:0000313" key="2">
    <source>
        <dbReference type="Proteomes" id="UP000029095"/>
    </source>
</evidence>
<dbReference type="RefSeq" id="WP_043377478.1">
    <property type="nucleotide sequence ID" value="NZ_KN039947.1"/>
</dbReference>
<reference evidence="1 2" key="1">
    <citation type="submission" date="2014-05" db="EMBL/GenBank/DDBJ databases">
        <title>Complete genome sequence of the Streptomyces mutabilis TRM45540.</title>
        <authorList>
            <person name="Luo X."/>
            <person name="Zhang L."/>
        </authorList>
    </citation>
    <scope>NUCLEOTIDE SEQUENCE [LARGE SCALE GENOMIC DNA]</scope>
    <source>
        <strain evidence="1 2">TRM45540</strain>
    </source>
</reference>
<dbReference type="STRING" id="1915400.FM21_16065"/>